<accession>A0A9P9JR63</accession>
<evidence type="ECO:0000313" key="2">
    <source>
        <dbReference type="Proteomes" id="UP000738349"/>
    </source>
</evidence>
<dbReference type="Proteomes" id="UP000738349">
    <property type="component" value="Unassembled WGS sequence"/>
</dbReference>
<dbReference type="OrthoDB" id="5135310at2759"/>
<protein>
    <submittedName>
        <fullName evidence="1">Uncharacterized protein</fullName>
    </submittedName>
</protein>
<dbReference type="EMBL" id="JAGMUV010000001">
    <property type="protein sequence ID" value="KAH7175978.1"/>
    <property type="molecule type" value="Genomic_DNA"/>
</dbReference>
<feature type="non-terminal residue" evidence="1">
    <location>
        <position position="169"/>
    </location>
</feature>
<feature type="non-terminal residue" evidence="1">
    <location>
        <position position="1"/>
    </location>
</feature>
<comment type="caution">
    <text evidence="1">The sequence shown here is derived from an EMBL/GenBank/DDBJ whole genome shotgun (WGS) entry which is preliminary data.</text>
</comment>
<gene>
    <name evidence="1" type="ORF">EDB81DRAFT_594557</name>
</gene>
<evidence type="ECO:0000313" key="1">
    <source>
        <dbReference type="EMBL" id="KAH7175978.1"/>
    </source>
</evidence>
<reference evidence="1" key="1">
    <citation type="journal article" date="2021" name="Nat. Commun.">
        <title>Genetic determinants of endophytism in the Arabidopsis root mycobiome.</title>
        <authorList>
            <person name="Mesny F."/>
            <person name="Miyauchi S."/>
            <person name="Thiergart T."/>
            <person name="Pickel B."/>
            <person name="Atanasova L."/>
            <person name="Karlsson M."/>
            <person name="Huettel B."/>
            <person name="Barry K.W."/>
            <person name="Haridas S."/>
            <person name="Chen C."/>
            <person name="Bauer D."/>
            <person name="Andreopoulos W."/>
            <person name="Pangilinan J."/>
            <person name="LaButti K."/>
            <person name="Riley R."/>
            <person name="Lipzen A."/>
            <person name="Clum A."/>
            <person name="Drula E."/>
            <person name="Henrissat B."/>
            <person name="Kohler A."/>
            <person name="Grigoriev I.V."/>
            <person name="Martin F.M."/>
            <person name="Hacquard S."/>
        </authorList>
    </citation>
    <scope>NUCLEOTIDE SEQUENCE</scope>
    <source>
        <strain evidence="1">MPI-CAGE-AT-0147</strain>
    </source>
</reference>
<keyword evidence="2" id="KW-1185">Reference proteome</keyword>
<dbReference type="AlphaFoldDB" id="A0A9P9JR63"/>
<sequence length="169" mass="20308">DVLYFPGEMPLEIGAYPYCHDTVKSLKNRNKCKHIRRCRRRAVAEQLGILPSTLKYCYFCMDFLRSEEWTEDCRNHLSTPLRQCGSITYRHTLVRPAYCLLCKQSEDLPPDIRMQSWDRDADAVRHMEENHKWPWYCRQCDFMCPSEESGYHHLYDNHGYRVPKARKRK</sequence>
<proteinExistence type="predicted"/>
<name>A0A9P9JR63_9HYPO</name>
<organism evidence="1 2">
    <name type="scientific">Dactylonectria macrodidyma</name>
    <dbReference type="NCBI Taxonomy" id="307937"/>
    <lineage>
        <taxon>Eukaryota</taxon>
        <taxon>Fungi</taxon>
        <taxon>Dikarya</taxon>
        <taxon>Ascomycota</taxon>
        <taxon>Pezizomycotina</taxon>
        <taxon>Sordariomycetes</taxon>
        <taxon>Hypocreomycetidae</taxon>
        <taxon>Hypocreales</taxon>
        <taxon>Nectriaceae</taxon>
        <taxon>Dactylonectria</taxon>
    </lineage>
</organism>